<dbReference type="PANTHER" id="PTHR36578">
    <property type="entry name" value="CHROMOSOME 15, WHOLE GENOME SHOTGUN SEQUENCE"/>
    <property type="match status" value="1"/>
</dbReference>
<sequence length="407" mass="42849">MVRKNIIISSLFLGLVSASPLHLKRQDLPIDSYDESVAAGADSTDTPPVGDAVPQNVETFDSNTVAAEVVATVVDTPPAVAQASNDTPPDVIAVNLLKRSDMNVARADGPATSCIVRTFNGPQVSDPDTPGAFTSYPAFSTAAIDSVKAANVPSGYAAVPNFVNLNAVAQDKSYITYTSSKLTSYDPKKCAAICDATAGCTSFNIYYERVPLEISKATQVPDAALGCPGNADAASATLIKCAFYGMPLVATSAKSVYQYQGKAFKVVYAGSTAFTKSSGPTVDGLQGPVTFGDAAINAPAPVIDHGYLRTQTFGTNVPFAPELCAASCKAQTEYNAKHGTNKGQACIFFNAFVIYKNGKDGVFTCNYYGTPYGVSYAKNRGQWDDSGNHWTISNSFGYYVPGNYVAK</sequence>
<evidence type="ECO:0008006" key="4">
    <source>
        <dbReference type="Google" id="ProtNLM"/>
    </source>
</evidence>
<keyword evidence="3" id="KW-1185">Reference proteome</keyword>
<organism evidence="2 3">
    <name type="scientific">Neurospora tetrasperma (strain FGSC 2508 / ATCC MYA-4615 / P0657)</name>
    <dbReference type="NCBI Taxonomy" id="510951"/>
    <lineage>
        <taxon>Eukaryota</taxon>
        <taxon>Fungi</taxon>
        <taxon>Dikarya</taxon>
        <taxon>Ascomycota</taxon>
        <taxon>Pezizomycotina</taxon>
        <taxon>Sordariomycetes</taxon>
        <taxon>Sordariomycetidae</taxon>
        <taxon>Sordariales</taxon>
        <taxon>Sordariaceae</taxon>
        <taxon>Neurospora</taxon>
    </lineage>
</organism>
<feature type="chain" id="PRO_5003374890" description="Apple domain-containing protein" evidence="1">
    <location>
        <begin position="19"/>
        <end position="407"/>
    </location>
</feature>
<dbReference type="PANTHER" id="PTHR36578:SF1">
    <property type="entry name" value="APPLE DOMAIN-CONTAINING PROTEIN"/>
    <property type="match status" value="1"/>
</dbReference>
<dbReference type="RefSeq" id="XP_009847678.1">
    <property type="nucleotide sequence ID" value="XM_009849376.1"/>
</dbReference>
<dbReference type="KEGG" id="nte:NEUTE1DRAFT143819"/>
<keyword evidence="1" id="KW-0732">Signal</keyword>
<dbReference type="AlphaFoldDB" id="F8MC31"/>
<evidence type="ECO:0000313" key="2">
    <source>
        <dbReference type="EMBL" id="EGO60385.1"/>
    </source>
</evidence>
<dbReference type="OrthoDB" id="271448at2759"/>
<proteinExistence type="predicted"/>
<accession>F8MC31</accession>
<evidence type="ECO:0000313" key="3">
    <source>
        <dbReference type="Proteomes" id="UP000008065"/>
    </source>
</evidence>
<dbReference type="EMBL" id="GL891302">
    <property type="protein sequence ID" value="EGO60385.1"/>
    <property type="molecule type" value="Genomic_DNA"/>
</dbReference>
<dbReference type="HOGENOM" id="CLU_022878_0_0_1"/>
<name>F8MC31_NEUT8</name>
<protein>
    <recommendedName>
        <fullName evidence="4">Apple domain-containing protein</fullName>
    </recommendedName>
</protein>
<feature type="signal peptide" evidence="1">
    <location>
        <begin position="1"/>
        <end position="18"/>
    </location>
</feature>
<evidence type="ECO:0000256" key="1">
    <source>
        <dbReference type="SAM" id="SignalP"/>
    </source>
</evidence>
<dbReference type="Proteomes" id="UP000008065">
    <property type="component" value="Unassembled WGS sequence"/>
</dbReference>
<reference evidence="3" key="1">
    <citation type="journal article" date="2011" name="Genetics">
        <title>Massive changes in genome architecture accompany the transition to self-fertility in the filamentous fungus Neurospora tetrasperma.</title>
        <authorList>
            <person name="Ellison C.E."/>
            <person name="Stajich J.E."/>
            <person name="Jacobson D.J."/>
            <person name="Natvig D.O."/>
            <person name="Lapidus A."/>
            <person name="Foster B."/>
            <person name="Aerts A."/>
            <person name="Riley R."/>
            <person name="Lindquist E.A."/>
            <person name="Grigoriev I.V."/>
            <person name="Taylor J.W."/>
        </authorList>
    </citation>
    <scope>NUCLEOTIDE SEQUENCE [LARGE SCALE GENOMIC DNA]</scope>
    <source>
        <strain evidence="3">FGSC 2508 / P0657</strain>
    </source>
</reference>
<dbReference type="GeneID" id="20826366"/>
<gene>
    <name evidence="2" type="ORF">NEUTE1DRAFT_143819</name>
</gene>
<dbReference type="VEuPathDB" id="FungiDB:NEUTE1DRAFT_143819"/>